<evidence type="ECO:0000313" key="2">
    <source>
        <dbReference type="EMBL" id="VIO59905.1"/>
    </source>
</evidence>
<gene>
    <name evidence="2" type="ORF">FUG_LOCUS356214</name>
    <name evidence="1" type="ORF">MDCFG202_LOCUS545921</name>
</gene>
<name>A0A679PZE5_GIBZA</name>
<proteinExistence type="predicted"/>
<reference evidence="2" key="1">
    <citation type="submission" date="2019-04" db="EMBL/GenBank/DDBJ databases">
        <authorList>
            <person name="Melise S."/>
            <person name="Noan J."/>
            <person name="Okalmin O."/>
        </authorList>
    </citation>
    <scope>NUCLEOTIDE SEQUENCE</scope>
    <source>
        <strain evidence="2">FN9</strain>
    </source>
</reference>
<accession>A0A679PZE5</accession>
<dbReference type="EMBL" id="CAJPIJ010000189">
    <property type="protein sequence ID" value="CAG2007865.1"/>
    <property type="molecule type" value="Genomic_DNA"/>
</dbReference>
<dbReference type="EMBL" id="CAAKMV010000141">
    <property type="protein sequence ID" value="VIO59905.1"/>
    <property type="molecule type" value="Genomic_DNA"/>
</dbReference>
<reference evidence="1" key="2">
    <citation type="submission" date="2021-03" db="EMBL/GenBank/DDBJ databases">
        <authorList>
            <person name="Alouane T."/>
            <person name="Langin T."/>
            <person name="Bonhomme L."/>
        </authorList>
    </citation>
    <scope>NUCLEOTIDE SEQUENCE</scope>
    <source>
        <strain evidence="1">MDC_Fg202</strain>
    </source>
</reference>
<evidence type="ECO:0000313" key="1">
    <source>
        <dbReference type="EMBL" id="CAG2007865.1"/>
    </source>
</evidence>
<protein>
    <submittedName>
        <fullName evidence="2">Uncharacterized protein</fullName>
    </submittedName>
</protein>
<dbReference type="Proteomes" id="UP000746612">
    <property type="component" value="Unassembled WGS sequence"/>
</dbReference>
<sequence length="142" mass="16174">MSLLGVLAPYCVLHSAPRDVCCSASESLCASACCRRNARVFPSWFCMQPCHKPWVANFWMTGLGRRMLMLVYPSRNSYFKHSDRGDAETRNLKRLNMSISWCMNTASRPPTSDTILVWRFFCFVFEKAALSSALPSLPRYST</sequence>
<dbReference type="AlphaFoldDB" id="A0A679PZE5"/>
<organism evidence="2">
    <name type="scientific">Gibberella zeae</name>
    <name type="common">Wheat head blight fungus</name>
    <name type="synonym">Fusarium graminearum</name>
    <dbReference type="NCBI Taxonomy" id="5518"/>
    <lineage>
        <taxon>Eukaryota</taxon>
        <taxon>Fungi</taxon>
        <taxon>Dikarya</taxon>
        <taxon>Ascomycota</taxon>
        <taxon>Pezizomycotina</taxon>
        <taxon>Sordariomycetes</taxon>
        <taxon>Hypocreomycetidae</taxon>
        <taxon>Hypocreales</taxon>
        <taxon>Nectriaceae</taxon>
        <taxon>Fusarium</taxon>
    </lineage>
</organism>